<evidence type="ECO:0000313" key="4">
    <source>
        <dbReference type="EMBL" id="RUL87882.1"/>
    </source>
</evidence>
<dbReference type="Gene3D" id="3.40.50.720">
    <property type="entry name" value="NAD(P)-binding Rossmann-like Domain"/>
    <property type="match status" value="1"/>
</dbReference>
<dbReference type="SUPFAM" id="SSF51735">
    <property type="entry name" value="NAD(P)-binding Rossmann-fold domains"/>
    <property type="match status" value="1"/>
</dbReference>
<evidence type="ECO:0000313" key="5">
    <source>
        <dbReference type="Proteomes" id="UP000280296"/>
    </source>
</evidence>
<dbReference type="Proteomes" id="UP000280296">
    <property type="component" value="Unassembled WGS sequence"/>
</dbReference>
<dbReference type="InterPro" id="IPR027051">
    <property type="entry name" value="XdhC_Rossmann_dom"/>
</dbReference>
<evidence type="ECO:0000256" key="1">
    <source>
        <dbReference type="SAM" id="MobiDB-lite"/>
    </source>
</evidence>
<reference evidence="4 5" key="1">
    <citation type="submission" date="2018-12" db="EMBL/GenBank/DDBJ databases">
        <authorList>
            <person name="Toschakov S.V."/>
        </authorList>
    </citation>
    <scope>NUCLEOTIDE SEQUENCE [LARGE SCALE GENOMIC DNA]</scope>
    <source>
        <strain evidence="4 5">GM2012</strain>
    </source>
</reference>
<gene>
    <name evidence="4" type="ORF">TsocGM_10135</name>
</gene>
<dbReference type="AlphaFoldDB" id="A0A432MKE7"/>
<feature type="region of interest" description="Disordered" evidence="1">
    <location>
        <begin position="348"/>
        <end position="377"/>
    </location>
</feature>
<evidence type="ECO:0000259" key="3">
    <source>
        <dbReference type="Pfam" id="PF13478"/>
    </source>
</evidence>
<dbReference type="Pfam" id="PF02625">
    <property type="entry name" value="XdhC_CoxI"/>
    <property type="match status" value="1"/>
</dbReference>
<feature type="domain" description="XdhC Rossmann" evidence="3">
    <location>
        <begin position="195"/>
        <end position="337"/>
    </location>
</feature>
<proteinExistence type="predicted"/>
<dbReference type="EMBL" id="RYZH01000016">
    <property type="protein sequence ID" value="RUL87882.1"/>
    <property type="molecule type" value="Genomic_DNA"/>
</dbReference>
<dbReference type="PANTHER" id="PTHR30388">
    <property type="entry name" value="ALDEHYDE OXIDOREDUCTASE MOLYBDENUM COFACTOR ASSEMBLY PROTEIN"/>
    <property type="match status" value="1"/>
</dbReference>
<evidence type="ECO:0000259" key="2">
    <source>
        <dbReference type="Pfam" id="PF02625"/>
    </source>
</evidence>
<reference evidence="4 5" key="2">
    <citation type="submission" date="2019-01" db="EMBL/GenBank/DDBJ databases">
        <title>Tautonia sociabilis, a novel thermotolerant planctomycete of Isosphaeraceae family, isolated from a 4000 m deep subterranean habitat.</title>
        <authorList>
            <person name="Kovaleva O.L."/>
            <person name="Elcheninov A.G."/>
            <person name="Van Heerden E."/>
            <person name="Toshchakov S.V."/>
            <person name="Novikov A."/>
            <person name="Bonch-Osmolovskaya E.A."/>
            <person name="Kublanov I.V."/>
        </authorList>
    </citation>
    <scope>NUCLEOTIDE SEQUENCE [LARGE SCALE GENOMIC DNA]</scope>
    <source>
        <strain evidence="4 5">GM2012</strain>
    </source>
</reference>
<dbReference type="PANTHER" id="PTHR30388:SF6">
    <property type="entry name" value="XANTHINE DEHYDROGENASE SUBUNIT A-RELATED"/>
    <property type="match status" value="1"/>
</dbReference>
<organism evidence="4 5">
    <name type="scientific">Tautonia sociabilis</name>
    <dbReference type="NCBI Taxonomy" id="2080755"/>
    <lineage>
        <taxon>Bacteria</taxon>
        <taxon>Pseudomonadati</taxon>
        <taxon>Planctomycetota</taxon>
        <taxon>Planctomycetia</taxon>
        <taxon>Isosphaerales</taxon>
        <taxon>Isosphaeraceae</taxon>
        <taxon>Tautonia</taxon>
    </lineage>
</organism>
<comment type="caution">
    <text evidence="4">The sequence shown here is derived from an EMBL/GenBank/DDBJ whole genome shotgun (WGS) entry which is preliminary data.</text>
</comment>
<keyword evidence="5" id="KW-1185">Reference proteome</keyword>
<dbReference type="InterPro" id="IPR003777">
    <property type="entry name" value="XdhC_CoxI"/>
</dbReference>
<feature type="domain" description="XdhC- CoxI" evidence="2">
    <location>
        <begin position="12"/>
        <end position="68"/>
    </location>
</feature>
<accession>A0A432MKE7</accession>
<sequence length="377" mass="39848">MRDVLSSITELLDAGLDALLCQVVETKGSTPQKAGALMLVNPDGGQVGTLGGGCVENEVKQKAIRRLGQPGAEKHSFVLDHDYAWADGLICGGKMVILTEAFRGPEASSYFRAYRDLIDAGLGLIEAVAVDPDRCGAPGLGSRWLFGPEGRLVSSLPGGSPPPGVLELIEPVHRRPRLASRNGVAILPVLPRIRLLIVGAGHVGQAVSRLASEADFDVWVVDDRSRYANAERFPEARRIVVGPIEEVLPALEVTPHTFALVVTRGHGHDQEALYHLAPTPAAYVGLIGSRRKIRLIFDGLRGLGVAERHLARVTAPIGVPIGSQSVPEIAVSVVAQLIARRNLGPEAVPTNDFSRPVDAPDEPGSQAEADPAGAVGS</sequence>
<name>A0A432MKE7_9BACT</name>
<dbReference type="Pfam" id="PF13478">
    <property type="entry name" value="XdhC_C"/>
    <property type="match status" value="1"/>
</dbReference>
<dbReference type="RefSeq" id="WP_126725198.1">
    <property type="nucleotide sequence ID" value="NZ_RYZH01000016.1"/>
</dbReference>
<dbReference type="SUPFAM" id="SSF51971">
    <property type="entry name" value="Nucleotide-binding domain"/>
    <property type="match status" value="1"/>
</dbReference>
<protein>
    <submittedName>
        <fullName evidence="4">XdhC/CoxI family protein</fullName>
    </submittedName>
</protein>
<dbReference type="OrthoDB" id="9773039at2"/>
<dbReference type="InterPro" id="IPR052698">
    <property type="entry name" value="MoCofactor_Util/Proc"/>
</dbReference>
<dbReference type="InterPro" id="IPR036291">
    <property type="entry name" value="NAD(P)-bd_dom_sf"/>
</dbReference>